<dbReference type="AlphaFoldDB" id="A0A484ZW22"/>
<dbReference type="Proteomes" id="UP000373449">
    <property type="component" value="Unassembled WGS sequence"/>
</dbReference>
<sequence>MKMFKWIVVLLILAGIGFGAYIYNKGTLAKYGSEGTFESTVGLLDPQTDNPLPNTPFYLVIIKDSETDPAFKKPLFGVTDDQGRAARIVSRTQLSPSDYVLVQKVGTGEYGKYFALLGAGNPIPVPKGSYMLSGCPDTPEYKGISNKQGYTVFYASKQPCNVKLSIDWSGTLDNLLK</sequence>
<reference evidence="1 2" key="1">
    <citation type="submission" date="2019-03" db="EMBL/GenBank/DDBJ databases">
        <authorList>
            <consortium name="Pathogen Informatics"/>
        </authorList>
    </citation>
    <scope>NUCLEOTIDE SEQUENCE [LARGE SCALE GENOMIC DNA]</scope>
    <source>
        <strain evidence="1 2">NCTC12282</strain>
    </source>
</reference>
<dbReference type="EMBL" id="CAADJA010000002">
    <property type="protein sequence ID" value="VFS53167.1"/>
    <property type="molecule type" value="Genomic_DNA"/>
</dbReference>
<gene>
    <name evidence="1" type="ORF">NCTC12282_06353</name>
</gene>
<evidence type="ECO:0000313" key="1">
    <source>
        <dbReference type="EMBL" id="VFS53167.1"/>
    </source>
</evidence>
<name>A0A484ZW22_9GAMM</name>
<evidence type="ECO:0000313" key="2">
    <source>
        <dbReference type="Proteomes" id="UP000373449"/>
    </source>
</evidence>
<protein>
    <submittedName>
        <fullName evidence="1">Uncharacterized protein</fullName>
    </submittedName>
</protein>
<dbReference type="OrthoDB" id="6636293at2"/>
<dbReference type="RefSeq" id="WP_127526493.1">
    <property type="nucleotide sequence ID" value="NZ_BRLG01000011.1"/>
</dbReference>
<proteinExistence type="predicted"/>
<accession>A0A484ZW22</accession>
<organism evidence="1 2">
    <name type="scientific">Budvicia aquatica</name>
    <dbReference type="NCBI Taxonomy" id="82979"/>
    <lineage>
        <taxon>Bacteria</taxon>
        <taxon>Pseudomonadati</taxon>
        <taxon>Pseudomonadota</taxon>
        <taxon>Gammaproteobacteria</taxon>
        <taxon>Enterobacterales</taxon>
        <taxon>Budviciaceae</taxon>
        <taxon>Budvicia</taxon>
    </lineage>
</organism>